<name>A0ABY4VGZ1_9GAMM</name>
<dbReference type="PANTHER" id="PTHR22935:SF95">
    <property type="entry name" value="BETA-LACTAMASE-LIKE 1-RELATED"/>
    <property type="match status" value="1"/>
</dbReference>
<evidence type="ECO:0000313" key="3">
    <source>
        <dbReference type="EMBL" id="USD23590.1"/>
    </source>
</evidence>
<protein>
    <submittedName>
        <fullName evidence="3">Serine hydrolase</fullName>
    </submittedName>
</protein>
<dbReference type="InterPro" id="IPR012338">
    <property type="entry name" value="Beta-lactam/transpept-like"/>
</dbReference>
<evidence type="ECO:0000256" key="1">
    <source>
        <dbReference type="ARBA" id="ARBA00038473"/>
    </source>
</evidence>
<proteinExistence type="inferred from homology"/>
<dbReference type="Pfam" id="PF00144">
    <property type="entry name" value="Beta-lactamase"/>
    <property type="match status" value="1"/>
</dbReference>
<evidence type="ECO:0000313" key="4">
    <source>
        <dbReference type="Proteomes" id="UP001055658"/>
    </source>
</evidence>
<dbReference type="InterPro" id="IPR001466">
    <property type="entry name" value="Beta-lactam-related"/>
</dbReference>
<reference evidence="3" key="1">
    <citation type="submission" date="2022-02" db="EMBL/GenBank/DDBJ databases">
        <title>Coral-associated bacteria.</title>
        <authorList>
            <person name="Tang K."/>
            <person name="Wang X."/>
        </authorList>
    </citation>
    <scope>NUCLEOTIDE SEQUENCE</scope>
    <source>
        <strain evidence="3">SCSIO 43006</strain>
    </source>
</reference>
<sequence>MDRRDFSKVFLGAAIAYTLPQPLFALDALSNNTAKGVDELQRLVRHRILKQHGAHAAVTGTLKPSGRRIITVRDPEAKDDYQLGGDTIFEVASLTKIFTALLLAVEVVHKRVRLDDPLQDYVPDGVKAPTFKGRQITLTDLATHGAALPLRPNNLATSVPDAPNKYAGYSFEQLYGSLPSYHLQTSPGSQFNYSNLAFGLLGQGIALKSGRSFAEILRERVTEPLGLSDTTLEDDPRKAARRAQGHDFYLSPIGPTSDGVLAPAGGLRSTANDLLTLLDLFTNGQGPKDLVAASRLMLSVDRPGGSDITRMALGWRRTTTHGETYYWSNGSSDGSRTFMGFNPARRAGVVALADAASGEGLDDIGHHFLNPQQTVSTKIVPTPDFITLPEKVLLRGIGRYEQAKDDVIEISRGYTGLIVSAGYGEFVIRPQSSTLYASKMVPGLTIEFEGADVGPVVSLTLRQDDKTYIYKRVP</sequence>
<dbReference type="RefSeq" id="WP_252085935.1">
    <property type="nucleotide sequence ID" value="NZ_CP092418.1"/>
</dbReference>
<keyword evidence="3" id="KW-0378">Hydrolase</keyword>
<gene>
    <name evidence="3" type="ORF">MJO52_10735</name>
</gene>
<dbReference type="PANTHER" id="PTHR22935">
    <property type="entry name" value="PENICILLIN-BINDING PROTEIN"/>
    <property type="match status" value="1"/>
</dbReference>
<comment type="similarity">
    <text evidence="1">Belongs to the beta-lactamase family.</text>
</comment>
<feature type="domain" description="Beta-lactamase-related" evidence="2">
    <location>
        <begin position="51"/>
        <end position="358"/>
    </location>
</feature>
<dbReference type="InterPro" id="IPR051478">
    <property type="entry name" value="Beta-lactamase-like_AB/R"/>
</dbReference>
<accession>A0ABY4VGZ1</accession>
<evidence type="ECO:0000259" key="2">
    <source>
        <dbReference type="Pfam" id="PF00144"/>
    </source>
</evidence>
<organism evidence="3 4">
    <name type="scientific">Microbulbifer variabilis</name>
    <dbReference type="NCBI Taxonomy" id="266805"/>
    <lineage>
        <taxon>Bacteria</taxon>
        <taxon>Pseudomonadati</taxon>
        <taxon>Pseudomonadota</taxon>
        <taxon>Gammaproteobacteria</taxon>
        <taxon>Cellvibrionales</taxon>
        <taxon>Microbulbiferaceae</taxon>
        <taxon>Microbulbifer</taxon>
    </lineage>
</organism>
<dbReference type="EMBL" id="CP092418">
    <property type="protein sequence ID" value="USD23590.1"/>
    <property type="molecule type" value="Genomic_DNA"/>
</dbReference>
<dbReference type="SUPFAM" id="SSF56601">
    <property type="entry name" value="beta-lactamase/transpeptidase-like"/>
    <property type="match status" value="1"/>
</dbReference>
<dbReference type="Proteomes" id="UP001055658">
    <property type="component" value="Chromosome"/>
</dbReference>
<dbReference type="Gene3D" id="3.40.710.10">
    <property type="entry name" value="DD-peptidase/beta-lactamase superfamily"/>
    <property type="match status" value="1"/>
</dbReference>
<dbReference type="GO" id="GO:0016787">
    <property type="term" value="F:hydrolase activity"/>
    <property type="evidence" value="ECO:0007669"/>
    <property type="project" value="UniProtKB-KW"/>
</dbReference>
<keyword evidence="4" id="KW-1185">Reference proteome</keyword>